<dbReference type="Pfam" id="PF14428">
    <property type="entry name" value="DddA-like"/>
    <property type="match status" value="1"/>
</dbReference>
<evidence type="ECO:0000313" key="2">
    <source>
        <dbReference type="Proteomes" id="UP000676194"/>
    </source>
</evidence>
<proteinExistence type="predicted"/>
<organism evidence="1 2">
    <name type="scientific">Telmatocola sphagniphila</name>
    <dbReference type="NCBI Taxonomy" id="1123043"/>
    <lineage>
        <taxon>Bacteria</taxon>
        <taxon>Pseudomonadati</taxon>
        <taxon>Planctomycetota</taxon>
        <taxon>Planctomycetia</taxon>
        <taxon>Gemmatales</taxon>
        <taxon>Gemmataceae</taxon>
    </lineage>
</organism>
<dbReference type="InterPro" id="IPR032724">
    <property type="entry name" value="SCP1.201-like"/>
</dbReference>
<dbReference type="EMBL" id="CP074694">
    <property type="protein sequence ID" value="QVL31925.1"/>
    <property type="molecule type" value="Genomic_DNA"/>
</dbReference>
<accession>A0A8E6B7P0</accession>
<keyword evidence="2" id="KW-1185">Reference proteome</keyword>
<dbReference type="KEGG" id="tsph:KIH39_24325"/>
<protein>
    <submittedName>
        <fullName evidence="1">Uncharacterized protein</fullName>
    </submittedName>
</protein>
<name>A0A8E6B7P0_9BACT</name>
<dbReference type="Proteomes" id="UP000676194">
    <property type="component" value="Chromosome"/>
</dbReference>
<dbReference type="AlphaFoldDB" id="A0A8E6B7P0"/>
<gene>
    <name evidence="1" type="ORF">KIH39_24325</name>
</gene>
<evidence type="ECO:0000313" key="1">
    <source>
        <dbReference type="EMBL" id="QVL31925.1"/>
    </source>
</evidence>
<reference evidence="1" key="1">
    <citation type="submission" date="2021-05" db="EMBL/GenBank/DDBJ databases">
        <title>Complete genome sequence of the cellulolytic planctomycete Telmatocola sphagniphila SP2T and characterization of the first cellulase from planctomycetes.</title>
        <authorList>
            <person name="Rakitin A.L."/>
            <person name="Beletsky A.V."/>
            <person name="Naumoff D.G."/>
            <person name="Kulichevskaya I.S."/>
            <person name="Mardanov A.V."/>
            <person name="Ravin N.V."/>
            <person name="Dedysh S.N."/>
        </authorList>
    </citation>
    <scope>NUCLEOTIDE SEQUENCE</scope>
    <source>
        <strain evidence="1">SP2T</strain>
    </source>
</reference>
<sequence>MIELPTFEQIGKTIGALIQTDGKITVLVSGYEGPGKGVRGIPKMNGLIKAHVEAQAAVLMRMRNLSQATLRINRVPCPTMNVKVLGCDEALPHMLPESASLTVIGPDEFSREYIGKMDPPRTRIQGLEGAIEFA</sequence>
<dbReference type="RefSeq" id="WP_213496391.1">
    <property type="nucleotide sequence ID" value="NZ_CP074694.1"/>
</dbReference>